<dbReference type="InterPro" id="IPR046947">
    <property type="entry name" value="LytR-like"/>
</dbReference>
<dbReference type="AlphaFoldDB" id="A0AAJ5WUV3"/>
<dbReference type="PANTHER" id="PTHR37299">
    <property type="entry name" value="TRANSCRIPTIONAL REGULATOR-RELATED"/>
    <property type="match status" value="1"/>
</dbReference>
<dbReference type="GO" id="GO:0003677">
    <property type="term" value="F:DNA binding"/>
    <property type="evidence" value="ECO:0007669"/>
    <property type="project" value="UniProtKB-KW"/>
</dbReference>
<feature type="domain" description="HTH LytTR-type" evidence="3">
    <location>
        <begin position="131"/>
        <end position="231"/>
    </location>
</feature>
<dbReference type="Pfam" id="PF00072">
    <property type="entry name" value="Response_reg"/>
    <property type="match status" value="1"/>
</dbReference>
<evidence type="ECO:0000256" key="1">
    <source>
        <dbReference type="PROSITE-ProRule" id="PRU00169"/>
    </source>
</evidence>
<dbReference type="InterPro" id="IPR007492">
    <property type="entry name" value="LytTR_DNA-bd_dom"/>
</dbReference>
<dbReference type="GO" id="GO:0000156">
    <property type="term" value="F:phosphorelay response regulator activity"/>
    <property type="evidence" value="ECO:0007669"/>
    <property type="project" value="InterPro"/>
</dbReference>
<evidence type="ECO:0000259" key="2">
    <source>
        <dbReference type="PROSITE" id="PS50110"/>
    </source>
</evidence>
<evidence type="ECO:0000313" key="5">
    <source>
        <dbReference type="Proteomes" id="UP001220610"/>
    </source>
</evidence>
<reference evidence="4" key="1">
    <citation type="submission" date="2023-03" db="EMBL/GenBank/DDBJ databases">
        <title>Andean soil-derived lignocellulolytic bacterial consortium as a source of novel taxa and putative plastic-active enzymes.</title>
        <authorList>
            <person name="Diaz-Garcia L."/>
            <person name="Chuvochina M."/>
            <person name="Feuerriegel G."/>
            <person name="Bunk B."/>
            <person name="Sproer C."/>
            <person name="Streit W.R."/>
            <person name="Rodriguez L.M."/>
            <person name="Overmann J."/>
            <person name="Jimenez D.J."/>
        </authorList>
    </citation>
    <scope>NUCLEOTIDE SEQUENCE</scope>
    <source>
        <strain evidence="4">MAG 7</strain>
    </source>
</reference>
<organism evidence="4 5">
    <name type="scientific">Candidatus Pseudobacter hemicellulosilyticus</name>
    <dbReference type="NCBI Taxonomy" id="3121375"/>
    <lineage>
        <taxon>Bacteria</taxon>
        <taxon>Pseudomonadati</taxon>
        <taxon>Bacteroidota</taxon>
        <taxon>Chitinophagia</taxon>
        <taxon>Chitinophagales</taxon>
        <taxon>Chitinophagaceae</taxon>
        <taxon>Pseudobacter</taxon>
    </lineage>
</organism>
<dbReference type="SMART" id="SM00448">
    <property type="entry name" value="REC"/>
    <property type="match status" value="1"/>
</dbReference>
<gene>
    <name evidence="4" type="ORF">P0Y53_05735</name>
</gene>
<dbReference type="Gene3D" id="2.40.50.1020">
    <property type="entry name" value="LytTr DNA-binding domain"/>
    <property type="match status" value="1"/>
</dbReference>
<dbReference type="PROSITE" id="PS50110">
    <property type="entry name" value="RESPONSE_REGULATORY"/>
    <property type="match status" value="1"/>
</dbReference>
<protein>
    <submittedName>
        <fullName evidence="4">LytTR family DNA-binding domain-containing protein</fullName>
    </submittedName>
</protein>
<accession>A0AAJ5WUV3</accession>
<evidence type="ECO:0000259" key="3">
    <source>
        <dbReference type="PROSITE" id="PS50930"/>
    </source>
</evidence>
<keyword evidence="1" id="KW-0597">Phosphoprotein</keyword>
<name>A0AAJ5WUV3_9BACT</name>
<dbReference type="Proteomes" id="UP001220610">
    <property type="component" value="Chromosome"/>
</dbReference>
<dbReference type="SUPFAM" id="SSF52172">
    <property type="entry name" value="CheY-like"/>
    <property type="match status" value="1"/>
</dbReference>
<dbReference type="Pfam" id="PF04397">
    <property type="entry name" value="LytTR"/>
    <property type="match status" value="1"/>
</dbReference>
<dbReference type="PROSITE" id="PS50930">
    <property type="entry name" value="HTH_LYTTR"/>
    <property type="match status" value="1"/>
</dbReference>
<proteinExistence type="predicted"/>
<dbReference type="EMBL" id="CP119311">
    <property type="protein sequence ID" value="WEK36998.1"/>
    <property type="molecule type" value="Genomic_DNA"/>
</dbReference>
<dbReference type="Gene3D" id="3.40.50.2300">
    <property type="match status" value="1"/>
</dbReference>
<sequence length="231" mass="26038">MITAIALDDEPPALEIIRAFCGRMEDVQLLQAFTSSTEAARYLEQQPVELLFLDINMPSISGIGFLKQLDPRPMVIFTTSYSEYAVESYELNALDYLVKPFTFLRFQQAVQKAVDARRLREQALPAGQEQLVLRVDYGLVKLPISSIRFIEGLDNYLKIHVKEGKPVVVRMTLKALLEKLPANAFLRVHRSFIVPLAGVSAVRNKLISLQCGEEIPLGSSYEEAFMQLFGQ</sequence>
<dbReference type="InterPro" id="IPR001789">
    <property type="entry name" value="Sig_transdc_resp-reg_receiver"/>
</dbReference>
<evidence type="ECO:0000313" key="4">
    <source>
        <dbReference type="EMBL" id="WEK36998.1"/>
    </source>
</evidence>
<dbReference type="InterPro" id="IPR011006">
    <property type="entry name" value="CheY-like_superfamily"/>
</dbReference>
<keyword evidence="4" id="KW-0238">DNA-binding</keyword>
<feature type="modified residue" description="4-aspartylphosphate" evidence="1">
    <location>
        <position position="54"/>
    </location>
</feature>
<dbReference type="SMART" id="SM00850">
    <property type="entry name" value="LytTR"/>
    <property type="match status" value="1"/>
</dbReference>
<feature type="domain" description="Response regulatory" evidence="2">
    <location>
        <begin position="3"/>
        <end position="114"/>
    </location>
</feature>
<dbReference type="PANTHER" id="PTHR37299:SF1">
    <property type="entry name" value="STAGE 0 SPORULATION PROTEIN A HOMOLOG"/>
    <property type="match status" value="1"/>
</dbReference>